<accession>A0A284S6N0</accession>
<keyword evidence="1" id="KW-0472">Membrane</keyword>
<feature type="transmembrane region" description="Helical" evidence="1">
    <location>
        <begin position="234"/>
        <end position="257"/>
    </location>
</feature>
<sequence length="365" mass="40341">MLTSPSPTKKIRWCFFFSLAFVIVIPITCTLLGVTLHPTEFQYSANDPITDGSTRKISLHANLITADLKQGTVVLDWSIAGDNCVSKCPVVNIYFATNLLHSDTSSNGPSGNNRPVDPIFVWNVTAYYNDTYSNFPTFQTELVVFPLYDYTKHPVRHTRSSQVYYPFDRYYAKILGFAEDASSNATVPLSLGSTSGLAVGLKISADVANTSYLAQEGIPEFIGVIVTLQRGTLVIWYCLVINITFWLITLTICLVMIMTVGFGFQQRNEIVVIPVGTVFAFTQLRSTMPGAPDGFGDILGMSNVIQCHVMKQLQMLDFVGVLPCLVLLSICAVTMIGIYVFTDPANDCRERLTWPALGELVIDDF</sequence>
<dbReference type="OrthoDB" id="2923771at2759"/>
<dbReference type="EMBL" id="FUEG01000036">
    <property type="protein sequence ID" value="SJL16663.1"/>
    <property type="molecule type" value="Genomic_DNA"/>
</dbReference>
<name>A0A284S6N0_ARMOS</name>
<gene>
    <name evidence="2" type="ORF">ARMOST_20191</name>
</gene>
<dbReference type="STRING" id="47428.A0A284S6N0"/>
<protein>
    <submittedName>
        <fullName evidence="2">Uncharacterized protein</fullName>
    </submittedName>
</protein>
<organism evidence="2 3">
    <name type="scientific">Armillaria ostoyae</name>
    <name type="common">Armillaria root rot fungus</name>
    <dbReference type="NCBI Taxonomy" id="47428"/>
    <lineage>
        <taxon>Eukaryota</taxon>
        <taxon>Fungi</taxon>
        <taxon>Dikarya</taxon>
        <taxon>Basidiomycota</taxon>
        <taxon>Agaricomycotina</taxon>
        <taxon>Agaricomycetes</taxon>
        <taxon>Agaricomycetidae</taxon>
        <taxon>Agaricales</taxon>
        <taxon>Marasmiineae</taxon>
        <taxon>Physalacriaceae</taxon>
        <taxon>Armillaria</taxon>
    </lineage>
</organism>
<evidence type="ECO:0000313" key="2">
    <source>
        <dbReference type="EMBL" id="SJL16663.1"/>
    </source>
</evidence>
<keyword evidence="1" id="KW-1133">Transmembrane helix</keyword>
<dbReference type="AlphaFoldDB" id="A0A284S6N0"/>
<proteinExistence type="predicted"/>
<keyword evidence="3" id="KW-1185">Reference proteome</keyword>
<keyword evidence="1" id="KW-0812">Transmembrane</keyword>
<feature type="transmembrane region" description="Helical" evidence="1">
    <location>
        <begin position="318"/>
        <end position="341"/>
    </location>
</feature>
<dbReference type="Proteomes" id="UP000219338">
    <property type="component" value="Unassembled WGS sequence"/>
</dbReference>
<evidence type="ECO:0000256" key="1">
    <source>
        <dbReference type="SAM" id="Phobius"/>
    </source>
</evidence>
<feature type="transmembrane region" description="Helical" evidence="1">
    <location>
        <begin position="12"/>
        <end position="36"/>
    </location>
</feature>
<reference evidence="3" key="1">
    <citation type="journal article" date="2017" name="Nat. Ecol. Evol.">
        <title>Genome expansion and lineage-specific genetic innovations in the forest pathogenic fungi Armillaria.</title>
        <authorList>
            <person name="Sipos G."/>
            <person name="Prasanna A.N."/>
            <person name="Walter M.C."/>
            <person name="O'Connor E."/>
            <person name="Balint B."/>
            <person name="Krizsan K."/>
            <person name="Kiss B."/>
            <person name="Hess J."/>
            <person name="Varga T."/>
            <person name="Slot J."/>
            <person name="Riley R."/>
            <person name="Boka B."/>
            <person name="Rigling D."/>
            <person name="Barry K."/>
            <person name="Lee J."/>
            <person name="Mihaltcheva S."/>
            <person name="LaButti K."/>
            <person name="Lipzen A."/>
            <person name="Waldron R."/>
            <person name="Moloney N.M."/>
            <person name="Sperisen C."/>
            <person name="Kredics L."/>
            <person name="Vagvoelgyi C."/>
            <person name="Patrignani A."/>
            <person name="Fitzpatrick D."/>
            <person name="Nagy I."/>
            <person name="Doyle S."/>
            <person name="Anderson J.B."/>
            <person name="Grigoriev I.V."/>
            <person name="Gueldener U."/>
            <person name="Muensterkoetter M."/>
            <person name="Nagy L.G."/>
        </authorList>
    </citation>
    <scope>NUCLEOTIDE SEQUENCE [LARGE SCALE GENOMIC DNA]</scope>
    <source>
        <strain evidence="3">C18/9</strain>
    </source>
</reference>
<evidence type="ECO:0000313" key="3">
    <source>
        <dbReference type="Proteomes" id="UP000219338"/>
    </source>
</evidence>